<dbReference type="SMART" id="SM00382">
    <property type="entry name" value="AAA"/>
    <property type="match status" value="1"/>
</dbReference>
<keyword evidence="2" id="KW-0547">Nucleotide-binding</keyword>
<dbReference type="PANTHER" id="PTHR24220">
    <property type="entry name" value="IMPORT ATP-BINDING PROTEIN"/>
    <property type="match status" value="1"/>
</dbReference>
<dbReference type="AlphaFoldDB" id="A0A1V6CDH4"/>
<dbReference type="Proteomes" id="UP000485562">
    <property type="component" value="Unassembled WGS sequence"/>
</dbReference>
<dbReference type="CDD" id="cd03255">
    <property type="entry name" value="ABC_MJ0796_LolCDE_FtsE"/>
    <property type="match status" value="1"/>
</dbReference>
<dbReference type="Pfam" id="PF00005">
    <property type="entry name" value="ABC_tran"/>
    <property type="match status" value="1"/>
</dbReference>
<evidence type="ECO:0000259" key="4">
    <source>
        <dbReference type="PROSITE" id="PS50893"/>
    </source>
</evidence>
<dbReference type="Gene3D" id="3.40.50.300">
    <property type="entry name" value="P-loop containing nucleotide triphosphate hydrolases"/>
    <property type="match status" value="1"/>
</dbReference>
<keyword evidence="1" id="KW-0813">Transport</keyword>
<dbReference type="PROSITE" id="PS00211">
    <property type="entry name" value="ABC_TRANSPORTER_1"/>
    <property type="match status" value="1"/>
</dbReference>
<dbReference type="GO" id="GO:0016887">
    <property type="term" value="F:ATP hydrolysis activity"/>
    <property type="evidence" value="ECO:0007669"/>
    <property type="project" value="InterPro"/>
</dbReference>
<dbReference type="InterPro" id="IPR003593">
    <property type="entry name" value="AAA+_ATPase"/>
</dbReference>
<evidence type="ECO:0000256" key="1">
    <source>
        <dbReference type="ARBA" id="ARBA00022448"/>
    </source>
</evidence>
<dbReference type="GO" id="GO:0005524">
    <property type="term" value="F:ATP binding"/>
    <property type="evidence" value="ECO:0007669"/>
    <property type="project" value="UniProtKB-KW"/>
</dbReference>
<dbReference type="InterPro" id="IPR003439">
    <property type="entry name" value="ABC_transporter-like_ATP-bd"/>
</dbReference>
<reference evidence="5" key="1">
    <citation type="submission" date="2017-02" db="EMBL/GenBank/DDBJ databases">
        <title>Delving into the versatile metabolic prowess of the omnipresent phylum Bacteroidetes.</title>
        <authorList>
            <person name="Nobu M.K."/>
            <person name="Mei R."/>
            <person name="Narihiro T."/>
            <person name="Kuroda K."/>
            <person name="Liu W.-T."/>
        </authorList>
    </citation>
    <scope>NUCLEOTIDE SEQUENCE</scope>
    <source>
        <strain evidence="5">ADurb.Bin131</strain>
    </source>
</reference>
<dbReference type="GO" id="GO:0005886">
    <property type="term" value="C:plasma membrane"/>
    <property type="evidence" value="ECO:0007669"/>
    <property type="project" value="TreeGrafter"/>
</dbReference>
<accession>A0A1V6CDH4</accession>
<protein>
    <submittedName>
        <fullName evidence="5">ABC transporter ATP-binding protein YtrE</fullName>
    </submittedName>
</protein>
<dbReference type="GO" id="GO:0022857">
    <property type="term" value="F:transmembrane transporter activity"/>
    <property type="evidence" value="ECO:0007669"/>
    <property type="project" value="TreeGrafter"/>
</dbReference>
<proteinExistence type="predicted"/>
<dbReference type="PROSITE" id="PS50893">
    <property type="entry name" value="ABC_TRANSPORTER_2"/>
    <property type="match status" value="1"/>
</dbReference>
<name>A0A1V6CDH4_UNCT6</name>
<organism evidence="5">
    <name type="scientific">candidate division TA06 bacterium ADurb.Bin131</name>
    <dbReference type="NCBI Taxonomy" id="1852827"/>
    <lineage>
        <taxon>Bacteria</taxon>
        <taxon>Bacteria division TA06</taxon>
    </lineage>
</organism>
<dbReference type="InterPro" id="IPR015854">
    <property type="entry name" value="ABC_transpr_LolD-like"/>
</dbReference>
<dbReference type="SUPFAM" id="SSF52540">
    <property type="entry name" value="P-loop containing nucleoside triphosphate hydrolases"/>
    <property type="match status" value="1"/>
</dbReference>
<dbReference type="InterPro" id="IPR027417">
    <property type="entry name" value="P-loop_NTPase"/>
</dbReference>
<feature type="domain" description="ABC transporter" evidence="4">
    <location>
        <begin position="9"/>
        <end position="236"/>
    </location>
</feature>
<evidence type="ECO:0000256" key="3">
    <source>
        <dbReference type="ARBA" id="ARBA00022840"/>
    </source>
</evidence>
<gene>
    <name evidence="5" type="primary">ytrE</name>
    <name evidence="5" type="ORF">BWX89_00333</name>
</gene>
<dbReference type="PANTHER" id="PTHR24220:SF86">
    <property type="entry name" value="ABC TRANSPORTER ABCH.1"/>
    <property type="match status" value="1"/>
</dbReference>
<dbReference type="EMBL" id="MWDQ01000027">
    <property type="protein sequence ID" value="OQB74844.1"/>
    <property type="molecule type" value="Genomic_DNA"/>
</dbReference>
<evidence type="ECO:0000313" key="5">
    <source>
        <dbReference type="EMBL" id="OQB74844.1"/>
    </source>
</evidence>
<comment type="caution">
    <text evidence="5">The sequence shown here is derived from an EMBL/GenBank/DDBJ whole genome shotgun (WGS) entry which is preliminary data.</text>
</comment>
<keyword evidence="3 5" id="KW-0067">ATP-binding</keyword>
<dbReference type="InterPro" id="IPR017871">
    <property type="entry name" value="ABC_transporter-like_CS"/>
</dbReference>
<evidence type="ECO:0000256" key="2">
    <source>
        <dbReference type="ARBA" id="ARBA00022741"/>
    </source>
</evidence>
<sequence>MADFNEFIIQTENVSRIYEADIKALDNISVSIPREKITVILGPSGSGKTTLLNILALLDTPDSGRVFLNGRDVSCLSERESAEIRNRTFGFVFQFFHLIPELTVEENIMVPLMIRQPALPLSAHRETVLRLLTEFHLEKKSNRYPNHISGGEKQKVCICRSMVGDPDIIFADEPTGNLDRESSFELISLIQTLNKNRGKTFVIATHNENFLKISANVIYLSDGKITIRSQDGTINLH</sequence>
<dbReference type="InterPro" id="IPR017911">
    <property type="entry name" value="MacB-like_ATP-bd"/>
</dbReference>